<feature type="compositionally biased region" description="Basic residues" evidence="1">
    <location>
        <begin position="595"/>
        <end position="607"/>
    </location>
</feature>
<gene>
    <name evidence="3" type="ORF">BGE01nite_08920</name>
</gene>
<feature type="domain" description="Sulfatase N-terminal" evidence="2">
    <location>
        <begin position="1"/>
        <end position="257"/>
    </location>
</feature>
<evidence type="ECO:0000313" key="3">
    <source>
        <dbReference type="EMBL" id="GEP41601.1"/>
    </source>
</evidence>
<dbReference type="Proteomes" id="UP000321577">
    <property type="component" value="Unassembled WGS sequence"/>
</dbReference>
<dbReference type="AlphaFoldDB" id="A0A512M5G0"/>
<dbReference type="Gene3D" id="3.40.720.10">
    <property type="entry name" value="Alkaline Phosphatase, subunit A"/>
    <property type="match status" value="1"/>
</dbReference>
<sequence>MGCYGDTYATTPNVDALAAKGMLFNKCWSNGPVCAAARTTIIMGMYPPSTGGEHMRSMTQMPKGTKMYPQLLREAGYFCTNNSKEDYNLAKTKETWDESSGNAHWKKRKDGQPFFAIFNETCSHESQIRTRPHEQVHDPKGVRVPAYHPDTPEVRQDWAQYYDQVTLADASAGKRLKELEAAGLAEDTIIFYYADHGSGMPRSKRWPCNSGLHVPLVVYFPPKWQHLAPKEYKTGGKSDRLVSFVDLAPTLLSIIGVQPPEWMQGHAFAGKFQSEPQPFIYGFRGRMDERYDAVRSVTDGRYVYVRNFMPHLSQAQHVSYQFQTPTTQVWRKLYDEGKTTPEQSIFWTQPKAAEELYDLQSDRDEVHNLADKPEHAEVLAKMRQAQESLAVKIRDVGLLPEGEMHQRAEGTTPYDMAHDDELYPMQRVLSVAGAASSMKPELNAELKTAFTDKDSAIRHWAAMGALMRGKVGVEQLHAELLNAAKDSSTYVQIPANWALAKHGSDAERTAALTALVSLADWSKHNVFTCMSALCAIGDLGDAAKPAVEDLKKLPTKGESPDPRFNSYVSRLLADLTGSTPEFEPDATPKAEMPQGKKKKGKGKKKVE</sequence>
<evidence type="ECO:0000313" key="4">
    <source>
        <dbReference type="Proteomes" id="UP000321577"/>
    </source>
</evidence>
<dbReference type="PANTHER" id="PTHR43751">
    <property type="entry name" value="SULFATASE"/>
    <property type="match status" value="1"/>
</dbReference>
<keyword evidence="4" id="KW-1185">Reference proteome</keyword>
<dbReference type="PANTHER" id="PTHR43751:SF1">
    <property type="entry name" value="SULFATASE ATSG-RELATED"/>
    <property type="match status" value="1"/>
</dbReference>
<dbReference type="InterPro" id="IPR017850">
    <property type="entry name" value="Alkaline_phosphatase_core_sf"/>
</dbReference>
<accession>A0A512M5G0</accession>
<dbReference type="InterPro" id="IPR052701">
    <property type="entry name" value="GAG_Ulvan_Degrading_Sulfatases"/>
</dbReference>
<evidence type="ECO:0000259" key="2">
    <source>
        <dbReference type="Pfam" id="PF00884"/>
    </source>
</evidence>
<evidence type="ECO:0000256" key="1">
    <source>
        <dbReference type="SAM" id="MobiDB-lite"/>
    </source>
</evidence>
<dbReference type="EMBL" id="BKAG01000004">
    <property type="protein sequence ID" value="GEP41601.1"/>
    <property type="molecule type" value="Genomic_DNA"/>
</dbReference>
<dbReference type="SUPFAM" id="SSF48371">
    <property type="entry name" value="ARM repeat"/>
    <property type="match status" value="1"/>
</dbReference>
<name>A0A512M5G0_9BACT</name>
<dbReference type="InterPro" id="IPR011989">
    <property type="entry name" value="ARM-like"/>
</dbReference>
<dbReference type="Pfam" id="PF00884">
    <property type="entry name" value="Sulfatase"/>
    <property type="match status" value="1"/>
</dbReference>
<dbReference type="InterPro" id="IPR016024">
    <property type="entry name" value="ARM-type_fold"/>
</dbReference>
<reference evidence="3 4" key="1">
    <citation type="submission" date="2019-07" db="EMBL/GenBank/DDBJ databases">
        <title>Whole genome shotgun sequence of Brevifollis gellanilyticus NBRC 108608.</title>
        <authorList>
            <person name="Hosoyama A."/>
            <person name="Uohara A."/>
            <person name="Ohji S."/>
            <person name="Ichikawa N."/>
        </authorList>
    </citation>
    <scope>NUCLEOTIDE SEQUENCE [LARGE SCALE GENOMIC DNA]</scope>
    <source>
        <strain evidence="3 4">NBRC 108608</strain>
    </source>
</reference>
<dbReference type="Gene3D" id="1.25.10.10">
    <property type="entry name" value="Leucine-rich Repeat Variant"/>
    <property type="match status" value="1"/>
</dbReference>
<proteinExistence type="predicted"/>
<feature type="region of interest" description="Disordered" evidence="1">
    <location>
        <begin position="578"/>
        <end position="607"/>
    </location>
</feature>
<dbReference type="InterPro" id="IPR000917">
    <property type="entry name" value="Sulfatase_N"/>
</dbReference>
<protein>
    <submittedName>
        <fullName evidence="3">Sulfatase</fullName>
    </submittedName>
</protein>
<dbReference type="SUPFAM" id="SSF53649">
    <property type="entry name" value="Alkaline phosphatase-like"/>
    <property type="match status" value="1"/>
</dbReference>
<dbReference type="CDD" id="cd16027">
    <property type="entry name" value="SGSH"/>
    <property type="match status" value="1"/>
</dbReference>
<organism evidence="3 4">
    <name type="scientific">Brevifollis gellanilyticus</name>
    <dbReference type="NCBI Taxonomy" id="748831"/>
    <lineage>
        <taxon>Bacteria</taxon>
        <taxon>Pseudomonadati</taxon>
        <taxon>Verrucomicrobiota</taxon>
        <taxon>Verrucomicrobiia</taxon>
        <taxon>Verrucomicrobiales</taxon>
        <taxon>Verrucomicrobiaceae</taxon>
    </lineage>
</organism>
<comment type="caution">
    <text evidence="3">The sequence shown here is derived from an EMBL/GenBank/DDBJ whole genome shotgun (WGS) entry which is preliminary data.</text>
</comment>